<dbReference type="PANTHER" id="PTHR47364">
    <property type="entry name" value="CYSTEINE PROTEINASE INHIBITOR 5"/>
    <property type="match status" value="1"/>
</dbReference>
<reference evidence="6" key="1">
    <citation type="submission" date="2025-08" db="UniProtKB">
        <authorList>
            <consortium name="RefSeq"/>
        </authorList>
    </citation>
    <scope>IDENTIFICATION</scope>
    <source>
        <tissue evidence="6">Seedling</tissue>
    </source>
</reference>
<dbReference type="Pfam" id="PF16845">
    <property type="entry name" value="SQAPI"/>
    <property type="match status" value="1"/>
</dbReference>
<evidence type="ECO:0000313" key="5">
    <source>
        <dbReference type="Proteomes" id="UP001652623"/>
    </source>
</evidence>
<dbReference type="InterPro" id="IPR000010">
    <property type="entry name" value="Cystatin_dom"/>
</dbReference>
<dbReference type="RefSeq" id="XP_048325485.2">
    <property type="nucleotide sequence ID" value="XM_048469528.2"/>
</dbReference>
<evidence type="ECO:0000313" key="6">
    <source>
        <dbReference type="RefSeq" id="XP_048325485.2"/>
    </source>
</evidence>
<feature type="domain" description="Cystatin" evidence="4">
    <location>
        <begin position="94"/>
        <end position="181"/>
    </location>
</feature>
<protein>
    <submittedName>
        <fullName evidence="6">Uncharacterized protein LOC107421802 isoform X1</fullName>
    </submittedName>
</protein>
<accession>A0ABM3ICB6</accession>
<feature type="compositionally biased region" description="Basic and acidic residues" evidence="3">
    <location>
        <begin position="9"/>
        <end position="22"/>
    </location>
</feature>
<dbReference type="InterPro" id="IPR046350">
    <property type="entry name" value="Cystatin_sf"/>
</dbReference>
<evidence type="ECO:0000256" key="1">
    <source>
        <dbReference type="ARBA" id="ARBA00022690"/>
    </source>
</evidence>
<feature type="compositionally biased region" description="Basic and acidic residues" evidence="3">
    <location>
        <begin position="210"/>
        <end position="220"/>
    </location>
</feature>
<keyword evidence="1" id="KW-0646">Protease inhibitor</keyword>
<name>A0ABM3ICB6_ZIZJJ</name>
<feature type="region of interest" description="Disordered" evidence="3">
    <location>
        <begin position="1"/>
        <end position="38"/>
    </location>
</feature>
<gene>
    <name evidence="6" type="primary">LOC107421802</name>
</gene>
<proteinExistence type="predicted"/>
<dbReference type="Proteomes" id="UP001652623">
    <property type="component" value="Chromosome 8"/>
</dbReference>
<evidence type="ECO:0000256" key="3">
    <source>
        <dbReference type="SAM" id="MobiDB-lite"/>
    </source>
</evidence>
<keyword evidence="2" id="KW-0789">Thiol protease inhibitor</keyword>
<dbReference type="SMART" id="SM00043">
    <property type="entry name" value="CY"/>
    <property type="match status" value="1"/>
</dbReference>
<feature type="region of interest" description="Disordered" evidence="3">
    <location>
        <begin position="196"/>
        <end position="223"/>
    </location>
</feature>
<dbReference type="PANTHER" id="PTHR47364:SF2">
    <property type="entry name" value="CYSTEINE PROTEINASE INHIBITOR 5"/>
    <property type="match status" value="1"/>
</dbReference>
<sequence>MEMFSVWRTDTRPEVMESDPKPKPAMISKPSDGDNSIAERGGEIATKQLEAPSSTKKIWPRQADCSSFRVYYDKYAEIVVGSEGFIAYPDATSTIMGGIGPCGVNDKYAKEAAKYAVEEHNKQTRENVTLKNIVKANSQFANGLVFYMTLETLVGDQTSFKEAVVHQYVDGSQELHIFRDAIYYYKIKELESNLGGNADSSTKRSAGRHVRLDNKDHGETSESGDEWLHKLHSFWYKRLTDPWVHIRRRGPRRKFKRMRSNLLTHPWKPMIMKQKLDAADIEAFYRCKCVKKIYDENKGWMFGCVADGCTELFHCYLRRKLSK</sequence>
<organism evidence="5 6">
    <name type="scientific">Ziziphus jujuba</name>
    <name type="common">Chinese jujube</name>
    <name type="synonym">Ziziphus sativa</name>
    <dbReference type="NCBI Taxonomy" id="326968"/>
    <lineage>
        <taxon>Eukaryota</taxon>
        <taxon>Viridiplantae</taxon>
        <taxon>Streptophyta</taxon>
        <taxon>Embryophyta</taxon>
        <taxon>Tracheophyta</taxon>
        <taxon>Spermatophyta</taxon>
        <taxon>Magnoliopsida</taxon>
        <taxon>eudicotyledons</taxon>
        <taxon>Gunneridae</taxon>
        <taxon>Pentapetalae</taxon>
        <taxon>rosids</taxon>
        <taxon>fabids</taxon>
        <taxon>Rosales</taxon>
        <taxon>Rhamnaceae</taxon>
        <taxon>Paliureae</taxon>
        <taxon>Ziziphus</taxon>
    </lineage>
</organism>
<evidence type="ECO:0000259" key="4">
    <source>
        <dbReference type="SMART" id="SM00043"/>
    </source>
</evidence>
<keyword evidence="5" id="KW-1185">Reference proteome</keyword>
<dbReference type="Gene3D" id="3.10.450.10">
    <property type="match status" value="1"/>
</dbReference>
<dbReference type="GeneID" id="107421802"/>
<dbReference type="SUPFAM" id="SSF54403">
    <property type="entry name" value="Cystatin/monellin"/>
    <property type="match status" value="1"/>
</dbReference>
<evidence type="ECO:0000256" key="2">
    <source>
        <dbReference type="ARBA" id="ARBA00022704"/>
    </source>
</evidence>
<dbReference type="CDD" id="cd00042">
    <property type="entry name" value="CY"/>
    <property type="match status" value="1"/>
</dbReference>